<organism evidence="3 4">
    <name type="scientific">Hypholoma sublateritium (strain FD-334 SS-4)</name>
    <dbReference type="NCBI Taxonomy" id="945553"/>
    <lineage>
        <taxon>Eukaryota</taxon>
        <taxon>Fungi</taxon>
        <taxon>Dikarya</taxon>
        <taxon>Basidiomycota</taxon>
        <taxon>Agaricomycotina</taxon>
        <taxon>Agaricomycetes</taxon>
        <taxon>Agaricomycetidae</taxon>
        <taxon>Agaricales</taxon>
        <taxon>Agaricineae</taxon>
        <taxon>Strophariaceae</taxon>
        <taxon>Hypholoma</taxon>
    </lineage>
</organism>
<feature type="region of interest" description="Disordered" evidence="1">
    <location>
        <begin position="1"/>
        <end position="42"/>
    </location>
</feature>
<evidence type="ECO:0000259" key="2">
    <source>
        <dbReference type="Pfam" id="PF08550"/>
    </source>
</evidence>
<name>A0A0D2P1G3_HYPSF</name>
<dbReference type="GO" id="GO:0000122">
    <property type="term" value="P:negative regulation of transcription by RNA polymerase II"/>
    <property type="evidence" value="ECO:0007669"/>
    <property type="project" value="TreeGrafter"/>
</dbReference>
<dbReference type="InterPro" id="IPR053043">
    <property type="entry name" value="Ras-cAMP_regulatory"/>
</dbReference>
<sequence length="160" mass="17428">MSLVWFPAPAAPIDNDDDDIHPARSRRPSMPPAAPPPPRPPVLAVAPAALRALDGPDALAALWTVFAKCKSSLADGAQLENLAWRLWARELAAPDPHPALPSAAYPPYPSAMTMRGPALPDGWKTALGGVRTTLRALGTLRERRERTHREPKEQEWRVDS</sequence>
<dbReference type="GO" id="GO:0006808">
    <property type="term" value="P:regulation of nitrogen utilization"/>
    <property type="evidence" value="ECO:0007669"/>
    <property type="project" value="TreeGrafter"/>
</dbReference>
<protein>
    <recommendedName>
        <fullName evidence="2">Nitrogen regulatory protein areA GATA-like domain-containing protein</fullName>
    </recommendedName>
</protein>
<accession>A0A0D2P1G3</accession>
<evidence type="ECO:0000313" key="4">
    <source>
        <dbReference type="Proteomes" id="UP000054270"/>
    </source>
</evidence>
<evidence type="ECO:0000313" key="3">
    <source>
        <dbReference type="EMBL" id="KJA24719.1"/>
    </source>
</evidence>
<feature type="domain" description="Nitrogen regulatory protein areA GATA-like" evidence="2">
    <location>
        <begin position="62"/>
        <end position="89"/>
    </location>
</feature>
<dbReference type="GO" id="GO:0005737">
    <property type="term" value="C:cytoplasm"/>
    <property type="evidence" value="ECO:0007669"/>
    <property type="project" value="TreeGrafter"/>
</dbReference>
<keyword evidence="4" id="KW-1185">Reference proteome</keyword>
<reference evidence="4" key="1">
    <citation type="submission" date="2014-04" db="EMBL/GenBank/DDBJ databases">
        <title>Evolutionary Origins and Diversification of the Mycorrhizal Mutualists.</title>
        <authorList>
            <consortium name="DOE Joint Genome Institute"/>
            <consortium name="Mycorrhizal Genomics Consortium"/>
            <person name="Kohler A."/>
            <person name="Kuo A."/>
            <person name="Nagy L.G."/>
            <person name="Floudas D."/>
            <person name="Copeland A."/>
            <person name="Barry K.W."/>
            <person name="Cichocki N."/>
            <person name="Veneault-Fourrey C."/>
            <person name="LaButti K."/>
            <person name="Lindquist E.A."/>
            <person name="Lipzen A."/>
            <person name="Lundell T."/>
            <person name="Morin E."/>
            <person name="Murat C."/>
            <person name="Riley R."/>
            <person name="Ohm R."/>
            <person name="Sun H."/>
            <person name="Tunlid A."/>
            <person name="Henrissat B."/>
            <person name="Grigoriev I.V."/>
            <person name="Hibbett D.S."/>
            <person name="Martin F."/>
        </authorList>
    </citation>
    <scope>NUCLEOTIDE SEQUENCE [LARGE SCALE GENOMIC DNA]</scope>
    <source>
        <strain evidence="4">FD-334 SS-4</strain>
    </source>
</reference>
<evidence type="ECO:0000256" key="1">
    <source>
        <dbReference type="SAM" id="MobiDB-lite"/>
    </source>
</evidence>
<dbReference type="GO" id="GO:0031930">
    <property type="term" value="P:mitochondria-nucleus signaling pathway"/>
    <property type="evidence" value="ECO:0007669"/>
    <property type="project" value="TreeGrafter"/>
</dbReference>
<dbReference type="AlphaFoldDB" id="A0A0D2P1G3"/>
<feature type="compositionally biased region" description="Basic and acidic residues" evidence="1">
    <location>
        <begin position="140"/>
        <end position="160"/>
    </location>
</feature>
<dbReference type="Proteomes" id="UP000054270">
    <property type="component" value="Unassembled WGS sequence"/>
</dbReference>
<dbReference type="PANTHER" id="PTHR28014">
    <property type="entry name" value="NEGATIVE REGULATOR OF RAS-CAMP PATHWAY"/>
    <property type="match status" value="1"/>
</dbReference>
<feature type="compositionally biased region" description="Pro residues" evidence="1">
    <location>
        <begin position="29"/>
        <end position="41"/>
    </location>
</feature>
<dbReference type="PANTHER" id="PTHR28014:SF1">
    <property type="entry name" value="NEGATIVE REGULATOR OF RAS-CAMP PATHWAY"/>
    <property type="match status" value="1"/>
</dbReference>
<dbReference type="Pfam" id="PF08550">
    <property type="entry name" value="GATA_AreA"/>
    <property type="match status" value="1"/>
</dbReference>
<dbReference type="InterPro" id="IPR013860">
    <property type="entry name" value="AreA_GATA"/>
</dbReference>
<dbReference type="EMBL" id="KN817535">
    <property type="protein sequence ID" value="KJA24719.1"/>
    <property type="molecule type" value="Genomic_DNA"/>
</dbReference>
<gene>
    <name evidence="3" type="ORF">HYPSUDRAFT_200283</name>
</gene>
<dbReference type="STRING" id="945553.A0A0D2P1G3"/>
<feature type="region of interest" description="Disordered" evidence="1">
    <location>
        <begin position="139"/>
        <end position="160"/>
    </location>
</feature>
<proteinExistence type="predicted"/>